<name>A0A4Z2HP74_9TELE</name>
<evidence type="ECO:0000256" key="1">
    <source>
        <dbReference type="SAM" id="MobiDB-lite"/>
    </source>
</evidence>
<feature type="compositionally biased region" description="Basic and acidic residues" evidence="1">
    <location>
        <begin position="35"/>
        <end position="51"/>
    </location>
</feature>
<dbReference type="Proteomes" id="UP000314294">
    <property type="component" value="Unassembled WGS sequence"/>
</dbReference>
<evidence type="ECO:0000313" key="3">
    <source>
        <dbReference type="Proteomes" id="UP000314294"/>
    </source>
</evidence>
<dbReference type="AlphaFoldDB" id="A0A4Z2HP74"/>
<protein>
    <submittedName>
        <fullName evidence="2">Uncharacterized protein</fullName>
    </submittedName>
</protein>
<gene>
    <name evidence="2" type="ORF">EYF80_022250</name>
</gene>
<organism evidence="2 3">
    <name type="scientific">Liparis tanakae</name>
    <name type="common">Tanaka's snailfish</name>
    <dbReference type="NCBI Taxonomy" id="230148"/>
    <lineage>
        <taxon>Eukaryota</taxon>
        <taxon>Metazoa</taxon>
        <taxon>Chordata</taxon>
        <taxon>Craniata</taxon>
        <taxon>Vertebrata</taxon>
        <taxon>Euteleostomi</taxon>
        <taxon>Actinopterygii</taxon>
        <taxon>Neopterygii</taxon>
        <taxon>Teleostei</taxon>
        <taxon>Neoteleostei</taxon>
        <taxon>Acanthomorphata</taxon>
        <taxon>Eupercaria</taxon>
        <taxon>Perciformes</taxon>
        <taxon>Cottioidei</taxon>
        <taxon>Cottales</taxon>
        <taxon>Liparidae</taxon>
        <taxon>Liparis</taxon>
    </lineage>
</organism>
<reference evidence="2 3" key="1">
    <citation type="submission" date="2019-03" db="EMBL/GenBank/DDBJ databases">
        <title>First draft genome of Liparis tanakae, snailfish: a comprehensive survey of snailfish specific genes.</title>
        <authorList>
            <person name="Kim W."/>
            <person name="Song I."/>
            <person name="Jeong J.-H."/>
            <person name="Kim D."/>
            <person name="Kim S."/>
            <person name="Ryu S."/>
            <person name="Song J.Y."/>
            <person name="Lee S.K."/>
        </authorList>
    </citation>
    <scope>NUCLEOTIDE SEQUENCE [LARGE SCALE GENOMIC DNA]</scope>
    <source>
        <tissue evidence="2">Muscle</tissue>
    </source>
</reference>
<keyword evidence="3" id="KW-1185">Reference proteome</keyword>
<proteinExistence type="predicted"/>
<evidence type="ECO:0000313" key="2">
    <source>
        <dbReference type="EMBL" id="TNN67577.1"/>
    </source>
</evidence>
<sequence>MEKQKNLENRAAATNGVKGEPWITSRGPTLSQHRLLSEDGTKADGGTDRKINSTLLSPQDDAAAGREEENMEDQRHQRSPEGQRAETKHCQRPEETFEKLEP</sequence>
<comment type="caution">
    <text evidence="2">The sequence shown here is derived from an EMBL/GenBank/DDBJ whole genome shotgun (WGS) entry which is preliminary data.</text>
</comment>
<feature type="region of interest" description="Disordered" evidence="1">
    <location>
        <begin position="1"/>
        <end position="102"/>
    </location>
</feature>
<accession>A0A4Z2HP74</accession>
<dbReference type="EMBL" id="SRLO01000202">
    <property type="protein sequence ID" value="TNN67577.1"/>
    <property type="molecule type" value="Genomic_DNA"/>
</dbReference>
<feature type="compositionally biased region" description="Basic and acidic residues" evidence="1">
    <location>
        <begin position="63"/>
        <end position="102"/>
    </location>
</feature>